<name>A0ABS5T151_9GAMM</name>
<accession>A0ABS5T151</accession>
<comment type="caution">
    <text evidence="1">The sequence shown here is derived from an EMBL/GenBank/DDBJ whole genome shotgun (WGS) entry which is preliminary data.</text>
</comment>
<proteinExistence type="predicted"/>
<dbReference type="Proteomes" id="UP000786875">
    <property type="component" value="Unassembled WGS sequence"/>
</dbReference>
<dbReference type="RefSeq" id="WP_214211878.1">
    <property type="nucleotide sequence ID" value="NZ_JABBFO010000001.1"/>
</dbReference>
<keyword evidence="2" id="KW-1185">Reference proteome</keyword>
<reference evidence="1 2" key="1">
    <citation type="submission" date="2020-04" db="EMBL/GenBank/DDBJ databases">
        <title>Genome sequencing of Rosenbergiella species.</title>
        <authorList>
            <person name="Alvarez-Perez S."/>
            <person name="Lievens B."/>
        </authorList>
    </citation>
    <scope>NUCLEOTIDE SEQUENCE [LARGE SCALE GENOMIC DNA]</scope>
    <source>
        <strain evidence="1 2">CdVSA20.1</strain>
    </source>
</reference>
<organism evidence="1 2">
    <name type="scientific">Rosenbergiella australiborealis</name>
    <dbReference type="NCBI Taxonomy" id="1544696"/>
    <lineage>
        <taxon>Bacteria</taxon>
        <taxon>Pseudomonadati</taxon>
        <taxon>Pseudomonadota</taxon>
        <taxon>Gammaproteobacteria</taxon>
        <taxon>Enterobacterales</taxon>
        <taxon>Erwiniaceae</taxon>
        <taxon>Rosenbergiella</taxon>
    </lineage>
</organism>
<evidence type="ECO:0000313" key="2">
    <source>
        <dbReference type="Proteomes" id="UP000786875"/>
    </source>
</evidence>
<dbReference type="EMBL" id="JABBFO010000001">
    <property type="protein sequence ID" value="MBT0726056.1"/>
    <property type="molecule type" value="Genomic_DNA"/>
</dbReference>
<protein>
    <submittedName>
        <fullName evidence="1">Uncharacterized protein</fullName>
    </submittedName>
</protein>
<sequence length="101" mass="11418">MIPKLSREAFIKSSRRKTNRIGLTRLVKQNNIGDVLGTLKSRQQVDSDLCLITSSCHLSRVLSKAMNKFIAKRVSDTLVDIAGGWNLKRIFNVENTVENLF</sequence>
<gene>
    <name evidence="1" type="ORF">HGT73_01460</name>
</gene>
<evidence type="ECO:0000313" key="1">
    <source>
        <dbReference type="EMBL" id="MBT0726056.1"/>
    </source>
</evidence>